<gene>
    <name evidence="1" type="ORF">AAEO56_06445</name>
</gene>
<accession>A0ABU9HVF1</accession>
<protein>
    <recommendedName>
        <fullName evidence="3">RteC protein</fullName>
    </recommendedName>
</protein>
<dbReference type="Gene3D" id="1.10.10.2250">
    <property type="match status" value="1"/>
</dbReference>
<keyword evidence="2" id="KW-1185">Reference proteome</keyword>
<dbReference type="InterPro" id="IPR042038">
    <property type="entry name" value="MukE_N"/>
</dbReference>
<reference evidence="1 2" key="1">
    <citation type="submission" date="2024-04" db="EMBL/GenBank/DDBJ databases">
        <title>Flavobacterium sp. DGU11 16S ribosomal RNA gene Genome sequencing and assembly.</title>
        <authorList>
            <person name="Park S."/>
        </authorList>
    </citation>
    <scope>NUCLEOTIDE SEQUENCE [LARGE SCALE GENOMIC DNA]</scope>
    <source>
        <strain evidence="1 2">DGU11</strain>
    </source>
</reference>
<dbReference type="Pfam" id="PF21980">
    <property type="entry name" value="MksE"/>
    <property type="match status" value="1"/>
</dbReference>
<dbReference type="EMBL" id="JBBYHR010000003">
    <property type="protein sequence ID" value="MEL1243897.1"/>
    <property type="molecule type" value="Genomic_DNA"/>
</dbReference>
<comment type="caution">
    <text evidence="1">The sequence shown here is derived from an EMBL/GenBank/DDBJ whole genome shotgun (WGS) entry which is preliminary data.</text>
</comment>
<organism evidence="1 2">
    <name type="scientific">Flavobacterium arundinis</name>
    <dbReference type="NCBI Taxonomy" id="3139143"/>
    <lineage>
        <taxon>Bacteria</taxon>
        <taxon>Pseudomonadati</taxon>
        <taxon>Bacteroidota</taxon>
        <taxon>Flavobacteriia</taxon>
        <taxon>Flavobacteriales</taxon>
        <taxon>Flavobacteriaceae</taxon>
        <taxon>Flavobacterium</taxon>
    </lineage>
</organism>
<evidence type="ECO:0000313" key="1">
    <source>
        <dbReference type="EMBL" id="MEL1243897.1"/>
    </source>
</evidence>
<sequence>MENGSQKITVASFLFHETAEEIFANLDYALKDGVHFQKEGKQVRQFNFIEANEESLTLYYQKFFNVNLVRDGEDPNAYYYLDFYGSDRGNISDRHRHIMKSEFVLIGFIIYKIIYIDWDIELDSVQKLKDKIRIDYEDYKPGLYRLIAKSKNTSPSNINDASLDNTIQSALEEFRKIAWISLNKDDFSPLPAFKRLLKVYEEYILNIDDTLKKLQ</sequence>
<name>A0ABU9HVF1_9FLAO</name>
<evidence type="ECO:0000313" key="2">
    <source>
        <dbReference type="Proteomes" id="UP001464555"/>
    </source>
</evidence>
<proteinExistence type="predicted"/>
<dbReference type="Proteomes" id="UP001464555">
    <property type="component" value="Unassembled WGS sequence"/>
</dbReference>
<dbReference type="InterPro" id="IPR053841">
    <property type="entry name" value="MksE"/>
</dbReference>
<evidence type="ECO:0008006" key="3">
    <source>
        <dbReference type="Google" id="ProtNLM"/>
    </source>
</evidence>
<dbReference type="RefSeq" id="WP_341696213.1">
    <property type="nucleotide sequence ID" value="NZ_JBBYHR010000003.1"/>
</dbReference>